<dbReference type="InterPro" id="IPR006026">
    <property type="entry name" value="Peptidase_Metallo"/>
</dbReference>
<dbReference type="RefSeq" id="WP_091138291.1">
    <property type="nucleotide sequence ID" value="NZ_FMVJ01000014.1"/>
</dbReference>
<evidence type="ECO:0000256" key="6">
    <source>
        <dbReference type="ARBA" id="ARBA00022723"/>
    </source>
</evidence>
<dbReference type="PRINTS" id="PR00313">
    <property type="entry name" value="CABNDNGRPT"/>
</dbReference>
<evidence type="ECO:0000256" key="9">
    <source>
        <dbReference type="ARBA" id="ARBA00022833"/>
    </source>
</evidence>
<dbReference type="Pfam" id="PF00353">
    <property type="entry name" value="HemolysinCabind"/>
    <property type="match status" value="1"/>
</dbReference>
<comment type="similarity">
    <text evidence="3">Belongs to the peptidase M10B family.</text>
</comment>
<keyword evidence="6" id="KW-0479">Metal-binding</keyword>
<keyword evidence="4" id="KW-0964">Secreted</keyword>
<dbReference type="InterPro" id="IPR011049">
    <property type="entry name" value="Serralysin-like_metalloprot_C"/>
</dbReference>
<dbReference type="OrthoDB" id="223957at2"/>
<dbReference type="CDD" id="cd04277">
    <property type="entry name" value="ZnMc_serralysin_like"/>
    <property type="match status" value="1"/>
</dbReference>
<accession>A0A1G5L5D0</accession>
<dbReference type="GO" id="GO:0008270">
    <property type="term" value="F:zinc ion binding"/>
    <property type="evidence" value="ECO:0007669"/>
    <property type="project" value="InterPro"/>
</dbReference>
<sequence length="459" mass="49860">MALTADVAPSGDQNVDALLMKTRWDAPGLSYSFPASSVFYGQNYGGNEPRNGFAPLNEAQSAAARQAFAMIASVANLNFTEIHEDTVRQPELRLAGADIPGSAWAYAPGSISINGDAWFRASSSAFADMRPGGYGFYVFMHEIGHSVGLKHGHDVNVFGPMTADRDSMEFSIMTYRSYVGASGRMMENEPWGYAQSLMMYDIAALQHMYGANYTTHAGNTVYRWDAMTGQASIDGVAQGSPIGNRILMTVWDGGGNDTYDFSNYAVRLTIDLRPGSWTSLDTAQIAQLGYDRPARGNIANSLLHDGDLRSIIENALGGSGNDLMMGNLVRNVLKGGSGNDRLYGFEGNDVLTGGRGRDAFVFDTSPSKANADRISDFSVRDDTIYFDNVVFTKLPKPGKLPASAFWTGAKAHDRSDRVIYDKNSGALYYDQDGTGKATKALVAWLDKKLKITADDFRII</sequence>
<dbReference type="InterPro" id="IPR001818">
    <property type="entry name" value="Pept_M10_metallopeptidase"/>
</dbReference>
<keyword evidence="7" id="KW-0677">Repeat</keyword>
<dbReference type="InterPro" id="IPR034033">
    <property type="entry name" value="Serralysin-like"/>
</dbReference>
<dbReference type="SUPFAM" id="SSF51120">
    <property type="entry name" value="beta-Roll"/>
    <property type="match status" value="1"/>
</dbReference>
<dbReference type="GO" id="GO:0005509">
    <property type="term" value="F:calcium ion binding"/>
    <property type="evidence" value="ECO:0007669"/>
    <property type="project" value="InterPro"/>
</dbReference>
<dbReference type="STRING" id="549386.SAMN02927923_03869"/>
<feature type="domain" description="Peptidase metallopeptidase" evidence="10">
    <location>
        <begin position="20"/>
        <end position="181"/>
    </location>
</feature>
<keyword evidence="12" id="KW-1185">Reference proteome</keyword>
<dbReference type="InterPro" id="IPR001343">
    <property type="entry name" value="Hemolysn_Ca-bd"/>
</dbReference>
<keyword evidence="9" id="KW-0862">Zinc</keyword>
<evidence type="ECO:0000256" key="2">
    <source>
        <dbReference type="ARBA" id="ARBA00004613"/>
    </source>
</evidence>
<comment type="cofactor">
    <cofactor evidence="1">
        <name>Ca(2+)</name>
        <dbReference type="ChEBI" id="CHEBI:29108"/>
    </cofactor>
</comment>
<reference evidence="11 12" key="1">
    <citation type="submission" date="2016-10" db="EMBL/GenBank/DDBJ databases">
        <authorList>
            <person name="de Groot N.N."/>
        </authorList>
    </citation>
    <scope>NUCLEOTIDE SEQUENCE [LARGE SCALE GENOMIC DNA]</scope>
    <source>
        <strain evidence="11 12">CGMCC 1.7666</strain>
    </source>
</reference>
<dbReference type="InterPro" id="IPR018511">
    <property type="entry name" value="Hemolysin-typ_Ca-bd_CS"/>
</dbReference>
<evidence type="ECO:0000313" key="12">
    <source>
        <dbReference type="Proteomes" id="UP000199569"/>
    </source>
</evidence>
<evidence type="ECO:0000256" key="1">
    <source>
        <dbReference type="ARBA" id="ARBA00001913"/>
    </source>
</evidence>
<dbReference type="Pfam" id="PF00413">
    <property type="entry name" value="Peptidase_M10"/>
    <property type="match status" value="1"/>
</dbReference>
<evidence type="ECO:0000256" key="3">
    <source>
        <dbReference type="ARBA" id="ARBA00009490"/>
    </source>
</evidence>
<dbReference type="Gene3D" id="2.150.10.10">
    <property type="entry name" value="Serralysin-like metalloprotease, C-terminal"/>
    <property type="match status" value="1"/>
</dbReference>
<dbReference type="PROSITE" id="PS00330">
    <property type="entry name" value="HEMOLYSIN_CALCIUM"/>
    <property type="match status" value="1"/>
</dbReference>
<organism evidence="11 12">
    <name type="scientific">Microvirga guangxiensis</name>
    <dbReference type="NCBI Taxonomy" id="549386"/>
    <lineage>
        <taxon>Bacteria</taxon>
        <taxon>Pseudomonadati</taxon>
        <taxon>Pseudomonadota</taxon>
        <taxon>Alphaproteobacteria</taxon>
        <taxon>Hyphomicrobiales</taxon>
        <taxon>Methylobacteriaceae</taxon>
        <taxon>Microvirga</taxon>
    </lineage>
</organism>
<dbReference type="SMART" id="SM00235">
    <property type="entry name" value="ZnMc"/>
    <property type="match status" value="1"/>
</dbReference>
<dbReference type="AlphaFoldDB" id="A0A1G5L5D0"/>
<dbReference type="Proteomes" id="UP000199569">
    <property type="component" value="Unassembled WGS sequence"/>
</dbReference>
<dbReference type="InterPro" id="IPR013858">
    <property type="entry name" value="Peptidase_M10B_C"/>
</dbReference>
<evidence type="ECO:0000313" key="11">
    <source>
        <dbReference type="EMBL" id="SCZ07470.1"/>
    </source>
</evidence>
<keyword evidence="8" id="KW-0378">Hydrolase</keyword>
<protein>
    <submittedName>
        <fullName evidence="11">Hemolysin-type calcium-binding repeat-containing protein</fullName>
    </submittedName>
</protein>
<proteinExistence type="inferred from homology"/>
<comment type="subcellular location">
    <subcellularLocation>
        <location evidence="2">Secreted</location>
    </subcellularLocation>
</comment>
<gene>
    <name evidence="11" type="ORF">SAMN02927923_03869</name>
</gene>
<dbReference type="GO" id="GO:0004222">
    <property type="term" value="F:metalloendopeptidase activity"/>
    <property type="evidence" value="ECO:0007669"/>
    <property type="project" value="InterPro"/>
</dbReference>
<dbReference type="GO" id="GO:0031012">
    <property type="term" value="C:extracellular matrix"/>
    <property type="evidence" value="ECO:0007669"/>
    <property type="project" value="InterPro"/>
</dbReference>
<dbReference type="Gene3D" id="3.40.390.10">
    <property type="entry name" value="Collagenase (Catalytic Domain)"/>
    <property type="match status" value="1"/>
</dbReference>
<evidence type="ECO:0000256" key="4">
    <source>
        <dbReference type="ARBA" id="ARBA00022525"/>
    </source>
</evidence>
<name>A0A1G5L5D0_9HYPH</name>
<dbReference type="GO" id="GO:0006508">
    <property type="term" value="P:proteolysis"/>
    <property type="evidence" value="ECO:0007669"/>
    <property type="project" value="UniProtKB-KW"/>
</dbReference>
<dbReference type="InterPro" id="IPR024079">
    <property type="entry name" value="MetalloPept_cat_dom_sf"/>
</dbReference>
<evidence type="ECO:0000256" key="8">
    <source>
        <dbReference type="ARBA" id="ARBA00022801"/>
    </source>
</evidence>
<dbReference type="SUPFAM" id="SSF55486">
    <property type="entry name" value="Metalloproteases ('zincins'), catalytic domain"/>
    <property type="match status" value="1"/>
</dbReference>
<keyword evidence="5" id="KW-0645">Protease</keyword>
<dbReference type="Pfam" id="PF08548">
    <property type="entry name" value="Peptidase_M10_C"/>
    <property type="match status" value="1"/>
</dbReference>
<dbReference type="GO" id="GO:0005615">
    <property type="term" value="C:extracellular space"/>
    <property type="evidence" value="ECO:0007669"/>
    <property type="project" value="InterPro"/>
</dbReference>
<dbReference type="EMBL" id="FMVJ01000014">
    <property type="protein sequence ID" value="SCZ07470.1"/>
    <property type="molecule type" value="Genomic_DNA"/>
</dbReference>
<evidence type="ECO:0000259" key="10">
    <source>
        <dbReference type="SMART" id="SM00235"/>
    </source>
</evidence>
<evidence type="ECO:0000256" key="5">
    <source>
        <dbReference type="ARBA" id="ARBA00022670"/>
    </source>
</evidence>
<evidence type="ECO:0000256" key="7">
    <source>
        <dbReference type="ARBA" id="ARBA00022737"/>
    </source>
</evidence>